<keyword evidence="2" id="KW-1185">Reference proteome</keyword>
<evidence type="ECO:0000313" key="1">
    <source>
        <dbReference type="EMBL" id="GGE14975.1"/>
    </source>
</evidence>
<evidence type="ECO:0000313" key="2">
    <source>
        <dbReference type="Proteomes" id="UP000614460"/>
    </source>
</evidence>
<organism evidence="1 2">
    <name type="scientific">Sphingobacterium cellulitidis</name>
    <dbReference type="NCBI Taxonomy" id="1768011"/>
    <lineage>
        <taxon>Bacteria</taxon>
        <taxon>Pseudomonadati</taxon>
        <taxon>Bacteroidota</taxon>
        <taxon>Sphingobacteriia</taxon>
        <taxon>Sphingobacteriales</taxon>
        <taxon>Sphingobacteriaceae</taxon>
        <taxon>Sphingobacterium</taxon>
    </lineage>
</organism>
<reference evidence="1" key="2">
    <citation type="submission" date="2020-09" db="EMBL/GenBank/DDBJ databases">
        <authorList>
            <person name="Sun Q."/>
            <person name="Zhou Y."/>
        </authorList>
    </citation>
    <scope>NUCLEOTIDE SEQUENCE</scope>
    <source>
        <strain evidence="1">CGMCC 1.15966</strain>
    </source>
</reference>
<comment type="caution">
    <text evidence="1">The sequence shown here is derived from an EMBL/GenBank/DDBJ whole genome shotgun (WGS) entry which is preliminary data.</text>
</comment>
<reference evidence="1" key="1">
    <citation type="journal article" date="2014" name="Int. J. Syst. Evol. Microbiol.">
        <title>Complete genome sequence of Corynebacterium casei LMG S-19264T (=DSM 44701T), isolated from a smear-ripened cheese.</title>
        <authorList>
            <consortium name="US DOE Joint Genome Institute (JGI-PGF)"/>
            <person name="Walter F."/>
            <person name="Albersmeier A."/>
            <person name="Kalinowski J."/>
            <person name="Ruckert C."/>
        </authorList>
    </citation>
    <scope>NUCLEOTIDE SEQUENCE</scope>
    <source>
        <strain evidence="1">CGMCC 1.15966</strain>
    </source>
</reference>
<dbReference type="Proteomes" id="UP000614460">
    <property type="component" value="Unassembled WGS sequence"/>
</dbReference>
<proteinExistence type="predicted"/>
<protein>
    <submittedName>
        <fullName evidence="1">Uncharacterized protein</fullName>
    </submittedName>
</protein>
<name>A0A8H9FYE7_9SPHI</name>
<dbReference type="AlphaFoldDB" id="A0A8H9FYE7"/>
<sequence length="84" mass="9433">MIENDLPVLFNYLNSISKQTFQELIGSSDDITKPIITDFCVKRYLIVALEIAVVEHKCVVLTGFACSGKTCYLLLLATNKTKEF</sequence>
<accession>A0A8H9FYE7</accession>
<gene>
    <name evidence="1" type="ORF">GCM10011516_10950</name>
</gene>
<dbReference type="EMBL" id="BMKM01000002">
    <property type="protein sequence ID" value="GGE14975.1"/>
    <property type="molecule type" value="Genomic_DNA"/>
</dbReference>